<comment type="caution">
    <text evidence="2">The sequence shown here is derived from an EMBL/GenBank/DDBJ whole genome shotgun (WGS) entry which is preliminary data.</text>
</comment>
<evidence type="ECO:0000259" key="1">
    <source>
        <dbReference type="Pfam" id="PF14261"/>
    </source>
</evidence>
<dbReference type="InterPro" id="IPR025587">
    <property type="entry name" value="DUF4351"/>
</dbReference>
<dbReference type="EMBL" id="RSCJ01000043">
    <property type="protein sequence ID" value="RUR72718.1"/>
    <property type="molecule type" value="Genomic_DNA"/>
</dbReference>
<dbReference type="Pfam" id="PF14261">
    <property type="entry name" value="DUF4351"/>
    <property type="match status" value="1"/>
</dbReference>
<dbReference type="AlphaFoldDB" id="A0A433MX59"/>
<dbReference type="OrthoDB" id="419816at2"/>
<gene>
    <name evidence="2" type="ORF">PCC6912_60930</name>
</gene>
<protein>
    <recommendedName>
        <fullName evidence="1">DUF4351 domain-containing protein</fullName>
    </recommendedName>
</protein>
<dbReference type="PANTHER" id="PTHR35586:SF1">
    <property type="entry name" value="SLL1691 PROTEIN"/>
    <property type="match status" value="1"/>
</dbReference>
<proteinExistence type="predicted"/>
<organism evidence="2 3">
    <name type="scientific">Chlorogloeopsis fritschii PCC 6912</name>
    <dbReference type="NCBI Taxonomy" id="211165"/>
    <lineage>
        <taxon>Bacteria</taxon>
        <taxon>Bacillati</taxon>
        <taxon>Cyanobacteriota</taxon>
        <taxon>Cyanophyceae</taxon>
        <taxon>Nostocales</taxon>
        <taxon>Chlorogloeopsidaceae</taxon>
        <taxon>Chlorogloeopsis</taxon>
    </lineage>
</organism>
<keyword evidence="3" id="KW-1185">Reference proteome</keyword>
<feature type="domain" description="DUF4351" evidence="1">
    <location>
        <begin position="225"/>
        <end position="283"/>
    </location>
</feature>
<accession>A0A433MX59</accession>
<sequence length="291" mass="34642">MGIYRTIFPEVLEYVAQDSLTFLTEEIFTDVTTGDKRRIDLLAQVKWRGEDSYFLIHLENQAYNQKEFERRMFHYFARLDAKYLVPIFPIVIFSYDEPKRPEKSQYTVKFPNRKILEFNYFAIQLNNLNWRNFLNQPNPVAAALMAKMDFKPEERVRVKLECLRMLVTLQLNPAKIELISGFIDTYLRLNATEEQELETELKQANLVEEEQIMEIVTSWMQKGIEQGIEQGEQKIIKKLVKRRFNNIDSTLENRINDLSLEQLENLADAIFDFQCLEDLINWLDQQDNYNL</sequence>
<evidence type="ECO:0000313" key="3">
    <source>
        <dbReference type="Proteomes" id="UP000268857"/>
    </source>
</evidence>
<evidence type="ECO:0000313" key="2">
    <source>
        <dbReference type="EMBL" id="RUR72718.1"/>
    </source>
</evidence>
<reference evidence="2 3" key="1">
    <citation type="journal article" date="2019" name="Genome Biol. Evol.">
        <title>Day and night: Metabolic profiles and evolutionary relationships of six axenic non-marine cyanobacteria.</title>
        <authorList>
            <person name="Will S.E."/>
            <person name="Henke P."/>
            <person name="Boedeker C."/>
            <person name="Huang S."/>
            <person name="Brinkmann H."/>
            <person name="Rohde M."/>
            <person name="Jarek M."/>
            <person name="Friedl T."/>
            <person name="Seufert S."/>
            <person name="Schumacher M."/>
            <person name="Overmann J."/>
            <person name="Neumann-Schaal M."/>
            <person name="Petersen J."/>
        </authorList>
    </citation>
    <scope>NUCLEOTIDE SEQUENCE [LARGE SCALE GENOMIC DNA]</scope>
    <source>
        <strain evidence="2 3">PCC 6912</strain>
    </source>
</reference>
<name>A0A433MX59_CHLFR</name>
<dbReference type="STRING" id="211165.GCA_000317285_02250"/>
<dbReference type="PANTHER" id="PTHR35586">
    <property type="entry name" value="SLL1691 PROTEIN"/>
    <property type="match status" value="1"/>
</dbReference>
<dbReference type="Proteomes" id="UP000268857">
    <property type="component" value="Unassembled WGS sequence"/>
</dbReference>